<dbReference type="Gene3D" id="2.60.40.10">
    <property type="entry name" value="Immunoglobulins"/>
    <property type="match status" value="1"/>
</dbReference>
<dbReference type="PANTHER" id="PTHR44103">
    <property type="entry name" value="PROPROTEIN CONVERTASE P"/>
    <property type="match status" value="1"/>
</dbReference>
<evidence type="ECO:0000313" key="4">
    <source>
        <dbReference type="EMBL" id="MBF9220587.1"/>
    </source>
</evidence>
<dbReference type="SUPFAM" id="SSF69318">
    <property type="entry name" value="Integrin alpha N-terminal domain"/>
    <property type="match status" value="2"/>
</dbReference>
<dbReference type="InterPro" id="IPR013783">
    <property type="entry name" value="Ig-like_fold"/>
</dbReference>
<dbReference type="InterPro" id="IPR032812">
    <property type="entry name" value="SbsA_Ig"/>
</dbReference>
<dbReference type="RefSeq" id="WP_196292031.1">
    <property type="nucleotide sequence ID" value="NZ_JADQDM010000002.1"/>
</dbReference>
<feature type="domain" description="SbsA Ig-like" evidence="3">
    <location>
        <begin position="40"/>
        <end position="132"/>
    </location>
</feature>
<organism evidence="4 5">
    <name type="scientific">Hymenobacter ruricola</name>
    <dbReference type="NCBI Taxonomy" id="2791023"/>
    <lineage>
        <taxon>Bacteria</taxon>
        <taxon>Pseudomonadati</taxon>
        <taxon>Bacteroidota</taxon>
        <taxon>Cytophagia</taxon>
        <taxon>Cytophagales</taxon>
        <taxon>Hymenobacteraceae</taxon>
        <taxon>Hymenobacter</taxon>
    </lineage>
</organism>
<name>A0ABS0I0W4_9BACT</name>
<dbReference type="Pfam" id="PF13205">
    <property type="entry name" value="Big_5"/>
    <property type="match status" value="1"/>
</dbReference>
<proteinExistence type="predicted"/>
<keyword evidence="1 2" id="KW-0732">Signal</keyword>
<feature type="chain" id="PRO_5045209251" evidence="2">
    <location>
        <begin position="29"/>
        <end position="674"/>
    </location>
</feature>
<dbReference type="PANTHER" id="PTHR44103:SF1">
    <property type="entry name" value="PROPROTEIN CONVERTASE P"/>
    <property type="match status" value="1"/>
</dbReference>
<evidence type="ECO:0000259" key="3">
    <source>
        <dbReference type="Pfam" id="PF13205"/>
    </source>
</evidence>
<comment type="caution">
    <text evidence="4">The sequence shown here is derived from an EMBL/GenBank/DDBJ whole genome shotgun (WGS) entry which is preliminary data.</text>
</comment>
<keyword evidence="5" id="KW-1185">Reference proteome</keyword>
<dbReference type="Gene3D" id="2.130.10.130">
    <property type="entry name" value="Integrin alpha, N-terminal"/>
    <property type="match status" value="2"/>
</dbReference>
<dbReference type="InterPro" id="IPR026444">
    <property type="entry name" value="Secre_tail"/>
</dbReference>
<dbReference type="InterPro" id="IPR014756">
    <property type="entry name" value="Ig_E-set"/>
</dbReference>
<dbReference type="NCBIfam" id="TIGR04183">
    <property type="entry name" value="Por_Secre_tail"/>
    <property type="match status" value="1"/>
</dbReference>
<evidence type="ECO:0000313" key="5">
    <source>
        <dbReference type="Proteomes" id="UP000618931"/>
    </source>
</evidence>
<dbReference type="EMBL" id="JADQDM010000002">
    <property type="protein sequence ID" value="MBF9220587.1"/>
    <property type="molecule type" value="Genomic_DNA"/>
</dbReference>
<feature type="signal peptide" evidence="2">
    <location>
        <begin position="1"/>
        <end position="28"/>
    </location>
</feature>
<dbReference type="InterPro" id="IPR028994">
    <property type="entry name" value="Integrin_alpha_N"/>
</dbReference>
<gene>
    <name evidence="4" type="ORF">I2H31_05675</name>
</gene>
<reference evidence="4 5" key="1">
    <citation type="submission" date="2020-11" db="EMBL/GenBank/DDBJ databases">
        <authorList>
            <person name="Kim M.K."/>
        </authorList>
    </citation>
    <scope>NUCLEOTIDE SEQUENCE [LARGE SCALE GENOMIC DNA]</scope>
    <source>
        <strain evidence="4 5">BT662</strain>
    </source>
</reference>
<evidence type="ECO:0000256" key="1">
    <source>
        <dbReference type="ARBA" id="ARBA00022729"/>
    </source>
</evidence>
<accession>A0ABS0I0W4</accession>
<dbReference type="SUPFAM" id="SSF81296">
    <property type="entry name" value="E set domains"/>
    <property type="match status" value="1"/>
</dbReference>
<sequence length="674" mass="68787">MPLRYPCVRFLPLWAPLLGLLNPAALPAAAQAPLVQRPRLTPAPYSATADLGALLKIPFSRPLNPATVGNVRVQSSGVGPWWPVAAGVADSAVVLLPTQQFSPGATVSVTVPATVQSSTGAAASPYCYQFTTTALGGSGTFTRTSLVVPGRQSMRLAEPCDANNDHRPDLVVVNGDSMTVWLGQASGGYRRVPGGFDAGNNSVAAVRAADLDADGETDLAVRLPGGGLLGFHGNGTGVFTRIQPNLLGFSAVTSSDILLELADLNFDGYPDIVAGNSNSNEVTVYRGSAAGTFRAGPVFTLLSQGTNFICRGLLGDYNEDGRLDLVVSEANSLATVALSDAFGNFNPVFGNLYPRPLSVPAWGAYGLAAADFNHDGHLDLASTTQSTTLAVLLGNGTGQLAHVPGSPFALGPNESKAVAVGDLNADSHPDIVVCTNTATSNNTYQLLVLLGEGDGQFTPALGSPLPLGGLTADLRLVDLDNDGDLDILAPVAFTDSIAIFHNQATAVPTLRTATPGSGTAGSRVSLSGANLSGTTAVTFNGVPAKVFRTNALGTLLEATVPAGATTGPVVVTTRTGAATLPAAFTVLAGPTAARTASASRLVLFPNPARHSAYLQLPAGGSTPPSVRVLDATGRVVRTVPLKPGQGGAELPLAGLPAGLYLVQAGNTTQRLLVE</sequence>
<dbReference type="InterPro" id="IPR013517">
    <property type="entry name" value="FG-GAP"/>
</dbReference>
<dbReference type="Pfam" id="PF13517">
    <property type="entry name" value="FG-GAP_3"/>
    <property type="match status" value="3"/>
</dbReference>
<evidence type="ECO:0000256" key="2">
    <source>
        <dbReference type="SAM" id="SignalP"/>
    </source>
</evidence>
<dbReference type="Proteomes" id="UP000618931">
    <property type="component" value="Unassembled WGS sequence"/>
</dbReference>
<protein>
    <submittedName>
        <fullName evidence="4">VCBS repeat-containing protein</fullName>
    </submittedName>
</protein>